<protein>
    <submittedName>
        <fullName evidence="1">Uncharacterized protein</fullName>
    </submittedName>
</protein>
<name>A0A5B7D8J9_PORTR</name>
<dbReference type="Proteomes" id="UP000324222">
    <property type="component" value="Unassembled WGS sequence"/>
</dbReference>
<dbReference type="AlphaFoldDB" id="A0A5B7D8J9"/>
<evidence type="ECO:0000313" key="1">
    <source>
        <dbReference type="EMBL" id="MPC17638.1"/>
    </source>
</evidence>
<accession>A0A5B7D8J9</accession>
<dbReference type="EMBL" id="VSRR010000608">
    <property type="protein sequence ID" value="MPC17638.1"/>
    <property type="molecule type" value="Genomic_DNA"/>
</dbReference>
<gene>
    <name evidence="1" type="ORF">E2C01_010501</name>
</gene>
<proteinExistence type="predicted"/>
<comment type="caution">
    <text evidence="1">The sequence shown here is derived from an EMBL/GenBank/DDBJ whole genome shotgun (WGS) entry which is preliminary data.</text>
</comment>
<reference evidence="1 2" key="1">
    <citation type="submission" date="2019-05" db="EMBL/GenBank/DDBJ databases">
        <title>Another draft genome of Portunus trituberculatus and its Hox gene families provides insights of decapod evolution.</title>
        <authorList>
            <person name="Jeong J.-H."/>
            <person name="Song I."/>
            <person name="Kim S."/>
            <person name="Choi T."/>
            <person name="Kim D."/>
            <person name="Ryu S."/>
            <person name="Kim W."/>
        </authorList>
    </citation>
    <scope>NUCLEOTIDE SEQUENCE [LARGE SCALE GENOMIC DNA]</scope>
    <source>
        <tissue evidence="1">Muscle</tissue>
    </source>
</reference>
<organism evidence="1 2">
    <name type="scientific">Portunus trituberculatus</name>
    <name type="common">Swimming crab</name>
    <name type="synonym">Neptunus trituberculatus</name>
    <dbReference type="NCBI Taxonomy" id="210409"/>
    <lineage>
        <taxon>Eukaryota</taxon>
        <taxon>Metazoa</taxon>
        <taxon>Ecdysozoa</taxon>
        <taxon>Arthropoda</taxon>
        <taxon>Crustacea</taxon>
        <taxon>Multicrustacea</taxon>
        <taxon>Malacostraca</taxon>
        <taxon>Eumalacostraca</taxon>
        <taxon>Eucarida</taxon>
        <taxon>Decapoda</taxon>
        <taxon>Pleocyemata</taxon>
        <taxon>Brachyura</taxon>
        <taxon>Eubrachyura</taxon>
        <taxon>Portunoidea</taxon>
        <taxon>Portunidae</taxon>
        <taxon>Portuninae</taxon>
        <taxon>Portunus</taxon>
    </lineage>
</organism>
<sequence>MMCTAQQKTAHISELKTDDADKIFYSTIWDLVKAGKFQLLPPIKIRVKRTIIHQNTDEHIQ</sequence>
<evidence type="ECO:0000313" key="2">
    <source>
        <dbReference type="Proteomes" id="UP000324222"/>
    </source>
</evidence>
<keyword evidence="2" id="KW-1185">Reference proteome</keyword>